<dbReference type="Proteomes" id="UP001054252">
    <property type="component" value="Unassembled WGS sequence"/>
</dbReference>
<accession>A0AAV5JAS4</accession>
<evidence type="ECO:0000256" key="3">
    <source>
        <dbReference type="ARBA" id="ARBA00012483"/>
    </source>
</evidence>
<dbReference type="InterPro" id="IPR044247">
    <property type="entry name" value="SPL2-like"/>
</dbReference>
<dbReference type="GO" id="GO:0008270">
    <property type="term" value="F:zinc ion binding"/>
    <property type="evidence" value="ECO:0007669"/>
    <property type="project" value="UniProtKB-KW"/>
</dbReference>
<evidence type="ECO:0000313" key="16">
    <source>
        <dbReference type="Proteomes" id="UP001054252"/>
    </source>
</evidence>
<keyword evidence="10 13" id="KW-1133">Transmembrane helix</keyword>
<evidence type="ECO:0000256" key="13">
    <source>
        <dbReference type="SAM" id="Phobius"/>
    </source>
</evidence>
<dbReference type="PROSITE" id="PS50089">
    <property type="entry name" value="ZF_RING_2"/>
    <property type="match status" value="1"/>
</dbReference>
<evidence type="ECO:0000256" key="7">
    <source>
        <dbReference type="ARBA" id="ARBA00022771"/>
    </source>
</evidence>
<keyword evidence="9" id="KW-0862">Zinc</keyword>
<dbReference type="Pfam" id="PF13920">
    <property type="entry name" value="zf-C3HC4_3"/>
    <property type="match status" value="1"/>
</dbReference>
<evidence type="ECO:0000256" key="5">
    <source>
        <dbReference type="ARBA" id="ARBA00022692"/>
    </source>
</evidence>
<keyword evidence="11 13" id="KW-0472">Membrane</keyword>
<keyword evidence="16" id="KW-1185">Reference proteome</keyword>
<dbReference type="GO" id="GO:0016567">
    <property type="term" value="P:protein ubiquitination"/>
    <property type="evidence" value="ECO:0007669"/>
    <property type="project" value="InterPro"/>
</dbReference>
<dbReference type="GO" id="GO:0061630">
    <property type="term" value="F:ubiquitin protein ligase activity"/>
    <property type="evidence" value="ECO:0007669"/>
    <property type="project" value="UniProtKB-EC"/>
</dbReference>
<keyword evidence="8" id="KW-0833">Ubl conjugation pathway</keyword>
<organism evidence="15 16">
    <name type="scientific">Rubroshorea leprosula</name>
    <dbReference type="NCBI Taxonomy" id="152421"/>
    <lineage>
        <taxon>Eukaryota</taxon>
        <taxon>Viridiplantae</taxon>
        <taxon>Streptophyta</taxon>
        <taxon>Embryophyta</taxon>
        <taxon>Tracheophyta</taxon>
        <taxon>Spermatophyta</taxon>
        <taxon>Magnoliopsida</taxon>
        <taxon>eudicotyledons</taxon>
        <taxon>Gunneridae</taxon>
        <taxon>Pentapetalae</taxon>
        <taxon>rosids</taxon>
        <taxon>malvids</taxon>
        <taxon>Malvales</taxon>
        <taxon>Dipterocarpaceae</taxon>
        <taxon>Rubroshorea</taxon>
    </lineage>
</organism>
<evidence type="ECO:0000259" key="14">
    <source>
        <dbReference type="PROSITE" id="PS50089"/>
    </source>
</evidence>
<feature type="transmembrane region" description="Helical" evidence="13">
    <location>
        <begin position="259"/>
        <end position="281"/>
    </location>
</feature>
<dbReference type="GO" id="GO:0016020">
    <property type="term" value="C:membrane"/>
    <property type="evidence" value="ECO:0007669"/>
    <property type="project" value="UniProtKB-SubCell"/>
</dbReference>
<dbReference type="Pfam" id="PF12483">
    <property type="entry name" value="GIDE"/>
    <property type="match status" value="1"/>
</dbReference>
<gene>
    <name evidence="15" type="ORF">SLEP1_g21270</name>
</gene>
<dbReference type="Gene3D" id="3.30.40.10">
    <property type="entry name" value="Zinc/RING finger domain, C3HC4 (zinc finger)"/>
    <property type="match status" value="1"/>
</dbReference>
<keyword evidence="5 13" id="KW-0812">Transmembrane</keyword>
<dbReference type="EC" id="2.3.2.27" evidence="3"/>
<dbReference type="CDD" id="cd23145">
    <property type="entry name" value="RING-HC_SPL2-like"/>
    <property type="match status" value="1"/>
</dbReference>
<dbReference type="InterPro" id="IPR013083">
    <property type="entry name" value="Znf_RING/FYVE/PHD"/>
</dbReference>
<protein>
    <recommendedName>
        <fullName evidence="3">RING-type E3 ubiquitin transferase</fullName>
        <ecNumber evidence="3">2.3.2.27</ecNumber>
    </recommendedName>
</protein>
<dbReference type="PANTHER" id="PTHR47355">
    <property type="entry name" value="E3 UBIQUITIN-PROTEIN LIGASE SPL2"/>
    <property type="match status" value="1"/>
</dbReference>
<evidence type="ECO:0000256" key="2">
    <source>
        <dbReference type="ARBA" id="ARBA00004141"/>
    </source>
</evidence>
<evidence type="ECO:0000313" key="15">
    <source>
        <dbReference type="EMBL" id="GKV09831.1"/>
    </source>
</evidence>
<evidence type="ECO:0000256" key="6">
    <source>
        <dbReference type="ARBA" id="ARBA00022723"/>
    </source>
</evidence>
<evidence type="ECO:0000256" key="1">
    <source>
        <dbReference type="ARBA" id="ARBA00000900"/>
    </source>
</evidence>
<dbReference type="PANTHER" id="PTHR47355:SF1">
    <property type="entry name" value="E3 UBIQUITIN-PROTEIN LIGASE SPL2"/>
    <property type="match status" value="1"/>
</dbReference>
<evidence type="ECO:0000256" key="4">
    <source>
        <dbReference type="ARBA" id="ARBA00022679"/>
    </source>
</evidence>
<proteinExistence type="predicted"/>
<reference evidence="15 16" key="1">
    <citation type="journal article" date="2021" name="Commun. Biol.">
        <title>The genome of Shorea leprosula (Dipterocarpaceae) highlights the ecological relevance of drought in aseasonal tropical rainforests.</title>
        <authorList>
            <person name="Ng K.K.S."/>
            <person name="Kobayashi M.J."/>
            <person name="Fawcett J.A."/>
            <person name="Hatakeyama M."/>
            <person name="Paape T."/>
            <person name="Ng C.H."/>
            <person name="Ang C.C."/>
            <person name="Tnah L.H."/>
            <person name="Lee C.T."/>
            <person name="Nishiyama T."/>
            <person name="Sese J."/>
            <person name="O'Brien M.J."/>
            <person name="Copetti D."/>
            <person name="Mohd Noor M.I."/>
            <person name="Ong R.C."/>
            <person name="Putra M."/>
            <person name="Sireger I.Z."/>
            <person name="Indrioko S."/>
            <person name="Kosugi Y."/>
            <person name="Izuno A."/>
            <person name="Isagi Y."/>
            <person name="Lee S.L."/>
            <person name="Shimizu K.K."/>
        </authorList>
    </citation>
    <scope>NUCLEOTIDE SEQUENCE [LARGE SCALE GENOMIC DNA]</scope>
    <source>
        <strain evidence="15">214</strain>
    </source>
</reference>
<evidence type="ECO:0000256" key="12">
    <source>
        <dbReference type="PROSITE-ProRule" id="PRU00175"/>
    </source>
</evidence>
<keyword evidence="4" id="KW-0808">Transferase</keyword>
<dbReference type="EMBL" id="BPVZ01000031">
    <property type="protein sequence ID" value="GKV09831.1"/>
    <property type="molecule type" value="Genomic_DNA"/>
</dbReference>
<keyword evidence="7 12" id="KW-0863">Zinc-finger</keyword>
<dbReference type="InterPro" id="IPR001841">
    <property type="entry name" value="Znf_RING"/>
</dbReference>
<evidence type="ECO:0000256" key="8">
    <source>
        <dbReference type="ARBA" id="ARBA00022786"/>
    </source>
</evidence>
<comment type="caution">
    <text evidence="15">The sequence shown here is derived from an EMBL/GenBank/DDBJ whole genome shotgun (WGS) entry which is preliminary data.</text>
</comment>
<evidence type="ECO:0000256" key="10">
    <source>
        <dbReference type="ARBA" id="ARBA00022989"/>
    </source>
</evidence>
<dbReference type="SUPFAM" id="SSF57850">
    <property type="entry name" value="RING/U-box"/>
    <property type="match status" value="1"/>
</dbReference>
<feature type="transmembrane region" description="Helical" evidence="13">
    <location>
        <begin position="7"/>
        <end position="30"/>
    </location>
</feature>
<keyword evidence="6" id="KW-0479">Metal-binding</keyword>
<evidence type="ECO:0000256" key="11">
    <source>
        <dbReference type="ARBA" id="ARBA00023136"/>
    </source>
</evidence>
<dbReference type="InterPro" id="IPR022170">
    <property type="entry name" value="MUL1-like"/>
</dbReference>
<dbReference type="AlphaFoldDB" id="A0AAV5JAS4"/>
<evidence type="ECO:0000256" key="9">
    <source>
        <dbReference type="ARBA" id="ARBA00022833"/>
    </source>
</evidence>
<comment type="catalytic activity">
    <reaction evidence="1">
        <text>S-ubiquitinyl-[E2 ubiquitin-conjugating enzyme]-L-cysteine + [acceptor protein]-L-lysine = [E2 ubiquitin-conjugating enzyme]-L-cysteine + N(6)-ubiquitinyl-[acceptor protein]-L-lysine.</text>
        <dbReference type="EC" id="2.3.2.27"/>
    </reaction>
</comment>
<feature type="domain" description="RING-type" evidence="14">
    <location>
        <begin position="316"/>
        <end position="355"/>
    </location>
</feature>
<comment type="subcellular location">
    <subcellularLocation>
        <location evidence="2">Membrane</location>
        <topology evidence="2">Multi-pass membrane protein</topology>
    </subcellularLocation>
</comment>
<sequence length="368" mass="41118">MSSADQFFSIYALDGALFGVVLACGAVRAFQKFRSDSAALLKIQKAPSIHIGDLRSVINSEQSESSGEPLVVVRGTVDVKSVVEGGSWKSPTRSDALLLEETGDKAVIIQSMQTCIYCEWKGFFGWTCDLRALLGKSLNKRESTSLKMAPFILFEGDQWLNVNLVGSRHPLPLTTVYHQFHSNTYTFFQALFGLNEFPVGLLDEKKILPLGEEISAVGICSFNDGVPEIKSCNELPYFLSEKTKDRMVLDLAASTKIRLWSGIVLGLMSIGVLGYAAVRNWNKWKEWRRRRQLQQPRDGAEEDDGVTDDAPLYELCVICWVKRRRYAFTPCGHLVCCEQCAARVKETEKATCPVCIQQIQSSVRIHDS</sequence>
<name>A0AAV5JAS4_9ROSI</name>